<dbReference type="Pfam" id="PF00005">
    <property type="entry name" value="ABC_tran"/>
    <property type="match status" value="1"/>
</dbReference>
<evidence type="ECO:0000259" key="5">
    <source>
        <dbReference type="PROSITE" id="PS50893"/>
    </source>
</evidence>
<feature type="compositionally biased region" description="Basic residues" evidence="4">
    <location>
        <begin position="228"/>
        <end position="255"/>
    </location>
</feature>
<feature type="region of interest" description="Disordered" evidence="4">
    <location>
        <begin position="197"/>
        <end position="302"/>
    </location>
</feature>
<name>A0A7Z7IX96_XANCH</name>
<evidence type="ECO:0000313" key="7">
    <source>
        <dbReference type="Proteomes" id="UP000234345"/>
    </source>
</evidence>
<dbReference type="PROSITE" id="PS50893">
    <property type="entry name" value="ABC_TRANSPORTER_2"/>
    <property type="match status" value="1"/>
</dbReference>
<evidence type="ECO:0000256" key="2">
    <source>
        <dbReference type="ARBA" id="ARBA00022741"/>
    </source>
</evidence>
<dbReference type="InterPro" id="IPR027417">
    <property type="entry name" value="P-loop_NTPase"/>
</dbReference>
<dbReference type="GO" id="GO:0005524">
    <property type="term" value="F:ATP binding"/>
    <property type="evidence" value="ECO:0007669"/>
    <property type="project" value="UniProtKB-KW"/>
</dbReference>
<sequence>MQLACAARFAHAPARVSGDTIPPALLPFSWRTAYPVALIVIRVGPMTSIVSIQGLSKTYAGGFQALKQVDLEIRRGEIFALLGPNGAGKTTLISIICGLINPSTGSVLADGHDIVRDYRAARAQHRPGTAGTGYRCVRDGVGHGTFQSRAVRQAGQSAISGNHPARAVAVGETQQQDFHALRRHEAACADRQGACPRAAHSVPGRAHGRCGRGAASRHVADGAAAARAGHHHHPDHPLHRRGRRHGRPRRCHQSRRAGAGGRQAHADAQAGQEAAHAEPAGAVAGAARRAGRSAAGAVGRRQ</sequence>
<evidence type="ECO:0000256" key="3">
    <source>
        <dbReference type="ARBA" id="ARBA00022840"/>
    </source>
</evidence>
<feature type="domain" description="ABC transporter" evidence="5">
    <location>
        <begin position="50"/>
        <end position="299"/>
    </location>
</feature>
<protein>
    <recommendedName>
        <fullName evidence="5">ABC transporter domain-containing protein</fullName>
    </recommendedName>
</protein>
<accession>A0A7Z7IX96</accession>
<keyword evidence="1" id="KW-0813">Transport</keyword>
<feature type="compositionally biased region" description="Low complexity" evidence="4">
    <location>
        <begin position="262"/>
        <end position="302"/>
    </location>
</feature>
<keyword evidence="3" id="KW-0067">ATP-binding</keyword>
<evidence type="ECO:0000313" key="6">
    <source>
        <dbReference type="EMBL" id="SOO22406.1"/>
    </source>
</evidence>
<dbReference type="Proteomes" id="UP000234345">
    <property type="component" value="Unassembled WGS sequence"/>
</dbReference>
<proteinExistence type="predicted"/>
<dbReference type="Gene3D" id="3.40.50.300">
    <property type="entry name" value="P-loop containing nucleotide triphosphate hydrolases"/>
    <property type="match status" value="1"/>
</dbReference>
<reference evidence="6 7" key="1">
    <citation type="submission" date="2017-10" db="EMBL/GenBank/DDBJ databases">
        <authorList>
            <person name="Regsiter A."/>
            <person name="William W."/>
        </authorList>
    </citation>
    <scope>NUCLEOTIDE SEQUENCE [LARGE SCALE GENOMIC DNA]</scope>
    <source>
        <strain evidence="6 7">CFBP6991</strain>
    </source>
</reference>
<keyword evidence="2" id="KW-0547">Nucleotide-binding</keyword>
<comment type="caution">
    <text evidence="6">The sequence shown here is derived from an EMBL/GenBank/DDBJ whole genome shotgun (WGS) entry which is preliminary data.</text>
</comment>
<dbReference type="GO" id="GO:0016887">
    <property type="term" value="F:ATP hydrolysis activity"/>
    <property type="evidence" value="ECO:0007669"/>
    <property type="project" value="InterPro"/>
</dbReference>
<gene>
    <name evidence="6" type="ORF">XFF6991_150167</name>
</gene>
<dbReference type="InterPro" id="IPR003439">
    <property type="entry name" value="ABC_transporter-like_ATP-bd"/>
</dbReference>
<dbReference type="AlphaFoldDB" id="A0A7Z7IX96"/>
<dbReference type="EMBL" id="OCZC01000043">
    <property type="protein sequence ID" value="SOO22406.1"/>
    <property type="molecule type" value="Genomic_DNA"/>
</dbReference>
<dbReference type="PANTHER" id="PTHR42711">
    <property type="entry name" value="ABC TRANSPORTER ATP-BINDING PROTEIN"/>
    <property type="match status" value="1"/>
</dbReference>
<dbReference type="PANTHER" id="PTHR42711:SF10">
    <property type="entry name" value="ABC TRANSPORTER ATP-BINDING PROTEIN"/>
    <property type="match status" value="1"/>
</dbReference>
<dbReference type="InterPro" id="IPR050763">
    <property type="entry name" value="ABC_transporter_ATP-binding"/>
</dbReference>
<evidence type="ECO:0000256" key="1">
    <source>
        <dbReference type="ARBA" id="ARBA00022448"/>
    </source>
</evidence>
<evidence type="ECO:0000256" key="4">
    <source>
        <dbReference type="SAM" id="MobiDB-lite"/>
    </source>
</evidence>
<feature type="compositionally biased region" description="Low complexity" evidence="4">
    <location>
        <begin position="212"/>
        <end position="227"/>
    </location>
</feature>
<dbReference type="SUPFAM" id="SSF52540">
    <property type="entry name" value="P-loop containing nucleoside triphosphate hydrolases"/>
    <property type="match status" value="1"/>
</dbReference>
<organism evidence="6 7">
    <name type="scientific">Xanthomonas campestris pv. phaseoli</name>
    <dbReference type="NCBI Taxonomy" id="317013"/>
    <lineage>
        <taxon>Bacteria</taxon>
        <taxon>Pseudomonadati</taxon>
        <taxon>Pseudomonadota</taxon>
        <taxon>Gammaproteobacteria</taxon>
        <taxon>Lysobacterales</taxon>
        <taxon>Lysobacteraceae</taxon>
        <taxon>Xanthomonas</taxon>
    </lineage>
</organism>